<accession>A0ABX0ILA4</accession>
<dbReference type="Gene3D" id="3.90.780.10">
    <property type="entry name" value="5'-Nucleotidase, C-terminal domain"/>
    <property type="match status" value="1"/>
</dbReference>
<evidence type="ECO:0000259" key="1">
    <source>
        <dbReference type="Pfam" id="PF02872"/>
    </source>
</evidence>
<feature type="domain" description="5'-Nucleotidase C-terminal" evidence="1">
    <location>
        <begin position="83"/>
        <end position="222"/>
    </location>
</feature>
<dbReference type="RefSeq" id="WP_140959831.1">
    <property type="nucleotide sequence ID" value="NZ_VEVQ02000002.1"/>
</dbReference>
<proteinExistence type="predicted"/>
<dbReference type="InterPro" id="IPR008334">
    <property type="entry name" value="5'-Nucleotdase_C"/>
</dbReference>
<name>A0ABX0ILA4_9FLAO</name>
<dbReference type="EMBL" id="VEVQ02000002">
    <property type="protein sequence ID" value="NHN24590.1"/>
    <property type="molecule type" value="Genomic_DNA"/>
</dbReference>
<dbReference type="PRINTS" id="PR01607">
    <property type="entry name" value="APYRASEFAMLY"/>
</dbReference>
<organism evidence="2 3">
    <name type="scientific">Flavobacterium jejuense</name>
    <dbReference type="NCBI Taxonomy" id="1544455"/>
    <lineage>
        <taxon>Bacteria</taxon>
        <taxon>Pseudomonadati</taxon>
        <taxon>Bacteroidota</taxon>
        <taxon>Flavobacteriia</taxon>
        <taxon>Flavobacteriales</taxon>
        <taxon>Flavobacteriaceae</taxon>
        <taxon>Flavobacterium</taxon>
    </lineage>
</organism>
<reference evidence="2" key="2">
    <citation type="submission" date="2020-02" db="EMBL/GenBank/DDBJ databases">
        <title>Flavobacterium profundi sp. nov., isolated from a deep-sea seamount.</title>
        <authorList>
            <person name="Zhang D.-C."/>
        </authorList>
    </citation>
    <scope>NUCLEOTIDE SEQUENCE</scope>
    <source>
        <strain evidence="2">EC11</strain>
    </source>
</reference>
<dbReference type="Proteomes" id="UP000817854">
    <property type="component" value="Unassembled WGS sequence"/>
</dbReference>
<dbReference type="SUPFAM" id="SSF55816">
    <property type="entry name" value="5'-nucleotidase (syn. UDP-sugar hydrolase), C-terminal domain"/>
    <property type="match status" value="1"/>
</dbReference>
<dbReference type="Pfam" id="PF02872">
    <property type="entry name" value="5_nucleotid_C"/>
    <property type="match status" value="1"/>
</dbReference>
<comment type="caution">
    <text evidence="2">The sequence shown here is derived from an EMBL/GenBank/DDBJ whole genome shotgun (WGS) entry which is preliminary data.</text>
</comment>
<dbReference type="PANTHER" id="PTHR11575">
    <property type="entry name" value="5'-NUCLEOTIDASE-RELATED"/>
    <property type="match status" value="1"/>
</dbReference>
<sequence>MVNVKKKRVNTSYFVILLTFLTLLSCKTHKNNIYEVDGKRININEQYISDSNIENFIAPYRKHINNDLDSILAFNPVTQEKSKGKWQTNIGNLFAETTIALSNPIFKKRENKEIDFCLLNHGGIRSIIPEGNITSRTAFEIMPFENSVMIVGLSADEVRTLAAYFLKEKKPHPLAGLTIYTDSSETNVIDILVNNKHIEDSKTYYVATTDYLANGGDNMNFFRDSKIKFDLDYKLRNLFIDYFKKIDTLPNITTERVIIK</sequence>
<dbReference type="InterPro" id="IPR006179">
    <property type="entry name" value="5_nucleotidase/apyrase"/>
</dbReference>
<evidence type="ECO:0000313" key="3">
    <source>
        <dbReference type="Proteomes" id="UP000817854"/>
    </source>
</evidence>
<dbReference type="PANTHER" id="PTHR11575:SF24">
    <property type="entry name" value="5'-NUCLEOTIDASE"/>
    <property type="match status" value="1"/>
</dbReference>
<reference evidence="2" key="1">
    <citation type="submission" date="2019-05" db="EMBL/GenBank/DDBJ databases">
        <authorList>
            <person name="Lianzixin W."/>
        </authorList>
    </citation>
    <scope>NUCLEOTIDE SEQUENCE</scope>
    <source>
        <strain evidence="2">EC11</strain>
    </source>
</reference>
<evidence type="ECO:0000313" key="2">
    <source>
        <dbReference type="EMBL" id="NHN24590.1"/>
    </source>
</evidence>
<dbReference type="PROSITE" id="PS51257">
    <property type="entry name" value="PROKAR_LIPOPROTEIN"/>
    <property type="match status" value="1"/>
</dbReference>
<keyword evidence="3" id="KW-1185">Reference proteome</keyword>
<protein>
    <recommendedName>
        <fullName evidence="1">5'-Nucleotidase C-terminal domain-containing protein</fullName>
    </recommendedName>
</protein>
<dbReference type="InterPro" id="IPR036907">
    <property type="entry name" value="5'-Nucleotdase_C_sf"/>
</dbReference>
<gene>
    <name evidence="2" type="ORF">FIA58_002780</name>
</gene>